<dbReference type="InterPro" id="IPR035906">
    <property type="entry name" value="MetI-like_sf"/>
</dbReference>
<feature type="transmembrane region" description="Helical" evidence="7">
    <location>
        <begin position="270"/>
        <end position="292"/>
    </location>
</feature>
<keyword evidence="2 7" id="KW-0813">Transport</keyword>
<feature type="transmembrane region" description="Helical" evidence="7">
    <location>
        <begin position="35"/>
        <end position="56"/>
    </location>
</feature>
<evidence type="ECO:0000256" key="1">
    <source>
        <dbReference type="ARBA" id="ARBA00004651"/>
    </source>
</evidence>
<evidence type="ECO:0000256" key="7">
    <source>
        <dbReference type="RuleBase" id="RU363032"/>
    </source>
</evidence>
<evidence type="ECO:0000313" key="10">
    <source>
        <dbReference type="EMBL" id="GAA5088536.1"/>
    </source>
</evidence>
<evidence type="ECO:0000256" key="8">
    <source>
        <dbReference type="SAM" id="MobiDB-lite"/>
    </source>
</evidence>
<comment type="caution">
    <text evidence="10">The sequence shown here is derived from an EMBL/GenBank/DDBJ whole genome shotgun (WGS) entry which is preliminary data.</text>
</comment>
<evidence type="ECO:0000256" key="5">
    <source>
        <dbReference type="ARBA" id="ARBA00022989"/>
    </source>
</evidence>
<dbReference type="Proteomes" id="UP001501407">
    <property type="component" value="Unassembled WGS sequence"/>
</dbReference>
<feature type="transmembrane region" description="Helical" evidence="7">
    <location>
        <begin position="134"/>
        <end position="158"/>
    </location>
</feature>
<evidence type="ECO:0000256" key="3">
    <source>
        <dbReference type="ARBA" id="ARBA00022475"/>
    </source>
</evidence>
<evidence type="ECO:0000256" key="4">
    <source>
        <dbReference type="ARBA" id="ARBA00022692"/>
    </source>
</evidence>
<dbReference type="PROSITE" id="PS50928">
    <property type="entry name" value="ABC_TM1"/>
    <property type="match status" value="1"/>
</dbReference>
<gene>
    <name evidence="10" type="ORF">GCM10025760_11050</name>
</gene>
<keyword evidence="3" id="KW-1003">Cell membrane</keyword>
<dbReference type="RefSeq" id="WP_194412925.1">
    <property type="nucleotide sequence ID" value="NZ_BAABKZ010000001.1"/>
</dbReference>
<keyword evidence="5 7" id="KW-1133">Transmembrane helix</keyword>
<accession>A0ABP9LZI9</accession>
<dbReference type="CDD" id="cd06261">
    <property type="entry name" value="TM_PBP2"/>
    <property type="match status" value="1"/>
</dbReference>
<dbReference type="SUPFAM" id="SSF161098">
    <property type="entry name" value="MetI-like"/>
    <property type="match status" value="1"/>
</dbReference>
<feature type="transmembrane region" description="Helical" evidence="7">
    <location>
        <begin position="214"/>
        <end position="235"/>
    </location>
</feature>
<proteinExistence type="inferred from homology"/>
<keyword evidence="4 7" id="KW-0812">Transmembrane</keyword>
<organism evidence="10 11">
    <name type="scientific">Microbacterium yannicii</name>
    <dbReference type="NCBI Taxonomy" id="671622"/>
    <lineage>
        <taxon>Bacteria</taxon>
        <taxon>Bacillati</taxon>
        <taxon>Actinomycetota</taxon>
        <taxon>Actinomycetes</taxon>
        <taxon>Micrococcales</taxon>
        <taxon>Microbacteriaceae</taxon>
        <taxon>Microbacterium</taxon>
    </lineage>
</organism>
<comment type="subcellular location">
    <subcellularLocation>
        <location evidence="1 7">Cell membrane</location>
        <topology evidence="1 7">Multi-pass membrane protein</topology>
    </subcellularLocation>
</comment>
<feature type="transmembrane region" description="Helical" evidence="7">
    <location>
        <begin position="170"/>
        <end position="193"/>
    </location>
</feature>
<evidence type="ECO:0000256" key="2">
    <source>
        <dbReference type="ARBA" id="ARBA00022448"/>
    </source>
</evidence>
<sequence length="307" mass="33336">MSASTAIRRTRRVEPTSPTPARHGDTRPKKPRGGFWPTLTLLVGAAYSLFPVYWLVAASTKSAGELFTTSTLVPSFTGGFFENLTALLQYDDGAFLAWSGNSILFSVGGGLAATAVAAAAGYGLAKYDFRGKSLVFTFLLIGVLIPGVVLAIPQYLLLAKIGIAGTYWSVLLPFAISPFSIYLARIYAGAVVPGELLEAGRLDGASEWRLFRSIALPAMVPGLITIFLLQFVAIWNNFLLPFIMLSRDETFPLTVGFYSMMNQGSDQLNVYNLVIIGCLLAIVPLILLFLFLQRYWRLDLVSGSLKG</sequence>
<name>A0ABP9LZI9_9MICO</name>
<reference evidence="11" key="1">
    <citation type="journal article" date="2019" name="Int. J. Syst. Evol. Microbiol.">
        <title>The Global Catalogue of Microorganisms (GCM) 10K type strain sequencing project: providing services to taxonomists for standard genome sequencing and annotation.</title>
        <authorList>
            <consortium name="The Broad Institute Genomics Platform"/>
            <consortium name="The Broad Institute Genome Sequencing Center for Infectious Disease"/>
            <person name="Wu L."/>
            <person name="Ma J."/>
        </authorList>
    </citation>
    <scope>NUCLEOTIDE SEQUENCE [LARGE SCALE GENOMIC DNA]</scope>
    <source>
        <strain evidence="11">JCM 18959</strain>
    </source>
</reference>
<comment type="similarity">
    <text evidence="7">Belongs to the binding-protein-dependent transport system permease family.</text>
</comment>
<dbReference type="Gene3D" id="1.10.3720.10">
    <property type="entry name" value="MetI-like"/>
    <property type="match status" value="1"/>
</dbReference>
<feature type="region of interest" description="Disordered" evidence="8">
    <location>
        <begin position="1"/>
        <end position="32"/>
    </location>
</feature>
<evidence type="ECO:0000259" key="9">
    <source>
        <dbReference type="PROSITE" id="PS50928"/>
    </source>
</evidence>
<feature type="domain" description="ABC transmembrane type-1" evidence="9">
    <location>
        <begin position="99"/>
        <end position="292"/>
    </location>
</feature>
<protein>
    <submittedName>
        <fullName evidence="10">Carbohydrate ABC transporter permease</fullName>
    </submittedName>
</protein>
<feature type="transmembrane region" description="Helical" evidence="7">
    <location>
        <begin position="103"/>
        <end position="122"/>
    </location>
</feature>
<dbReference type="PANTHER" id="PTHR43744:SF12">
    <property type="entry name" value="ABC TRANSPORTER PERMEASE PROTEIN MG189-RELATED"/>
    <property type="match status" value="1"/>
</dbReference>
<dbReference type="InterPro" id="IPR000515">
    <property type="entry name" value="MetI-like"/>
</dbReference>
<keyword evidence="11" id="KW-1185">Reference proteome</keyword>
<keyword evidence="6 7" id="KW-0472">Membrane</keyword>
<evidence type="ECO:0000313" key="11">
    <source>
        <dbReference type="Proteomes" id="UP001501407"/>
    </source>
</evidence>
<dbReference type="Pfam" id="PF00528">
    <property type="entry name" value="BPD_transp_1"/>
    <property type="match status" value="1"/>
</dbReference>
<dbReference type="PANTHER" id="PTHR43744">
    <property type="entry name" value="ABC TRANSPORTER PERMEASE PROTEIN MG189-RELATED-RELATED"/>
    <property type="match status" value="1"/>
</dbReference>
<evidence type="ECO:0000256" key="6">
    <source>
        <dbReference type="ARBA" id="ARBA00023136"/>
    </source>
</evidence>
<dbReference type="EMBL" id="BAABKZ010000001">
    <property type="protein sequence ID" value="GAA5088536.1"/>
    <property type="molecule type" value="Genomic_DNA"/>
</dbReference>